<gene>
    <name evidence="6" type="ORF">KME07_00770</name>
</gene>
<dbReference type="CDD" id="cd00616">
    <property type="entry name" value="AHBA_syn"/>
    <property type="match status" value="1"/>
</dbReference>
<feature type="active site" description="Proton acceptor" evidence="3">
    <location>
        <position position="200"/>
    </location>
</feature>
<dbReference type="AlphaFoldDB" id="A0A951P718"/>
<dbReference type="Pfam" id="PF01041">
    <property type="entry name" value="DegT_DnrJ_EryC1"/>
    <property type="match status" value="1"/>
</dbReference>
<evidence type="ECO:0000256" key="1">
    <source>
        <dbReference type="ARBA" id="ARBA00022898"/>
    </source>
</evidence>
<accession>A0A951P718</accession>
<feature type="modified residue" description="N6-(pyridoxal phosphate)lysine" evidence="4">
    <location>
        <position position="200"/>
    </location>
</feature>
<evidence type="ECO:0000256" key="3">
    <source>
        <dbReference type="PIRSR" id="PIRSR000390-1"/>
    </source>
</evidence>
<dbReference type="EMBL" id="JAHHHV010000003">
    <property type="protein sequence ID" value="MBW4463962.1"/>
    <property type="molecule type" value="Genomic_DNA"/>
</dbReference>
<evidence type="ECO:0000256" key="4">
    <source>
        <dbReference type="PIRSR" id="PIRSR000390-2"/>
    </source>
</evidence>
<comment type="caution">
    <text evidence="6">The sequence shown here is derived from an EMBL/GenBank/DDBJ whole genome shotgun (WGS) entry which is preliminary data.</text>
</comment>
<dbReference type="GO" id="GO:0030170">
    <property type="term" value="F:pyridoxal phosphate binding"/>
    <property type="evidence" value="ECO:0007669"/>
    <property type="project" value="TreeGrafter"/>
</dbReference>
<dbReference type="InterPro" id="IPR015422">
    <property type="entry name" value="PyrdxlP-dep_Trfase_small"/>
</dbReference>
<dbReference type="GO" id="GO:0000271">
    <property type="term" value="P:polysaccharide biosynthetic process"/>
    <property type="evidence" value="ECO:0007669"/>
    <property type="project" value="TreeGrafter"/>
</dbReference>
<keyword evidence="1 4" id="KW-0663">Pyridoxal phosphate</keyword>
<dbReference type="Gene3D" id="3.90.1150.10">
    <property type="entry name" value="Aspartate Aminotransferase, domain 1"/>
    <property type="match status" value="1"/>
</dbReference>
<dbReference type="InterPro" id="IPR015421">
    <property type="entry name" value="PyrdxlP-dep_Trfase_major"/>
</dbReference>
<reference evidence="6" key="1">
    <citation type="submission" date="2021-05" db="EMBL/GenBank/DDBJ databases">
        <authorList>
            <person name="Pietrasiak N."/>
            <person name="Ward R."/>
            <person name="Stajich J.E."/>
            <person name="Kurbessoian T."/>
        </authorList>
    </citation>
    <scope>NUCLEOTIDE SEQUENCE</scope>
    <source>
        <strain evidence="6">GSE-TBD4-15B</strain>
    </source>
</reference>
<dbReference type="InterPro" id="IPR000653">
    <property type="entry name" value="DegT/StrS_aminotransferase"/>
</dbReference>
<organism evidence="6 7">
    <name type="scientific">Pegethrix bostrychoides GSE-TBD4-15B</name>
    <dbReference type="NCBI Taxonomy" id="2839662"/>
    <lineage>
        <taxon>Bacteria</taxon>
        <taxon>Bacillati</taxon>
        <taxon>Cyanobacteriota</taxon>
        <taxon>Cyanophyceae</taxon>
        <taxon>Oculatellales</taxon>
        <taxon>Oculatellaceae</taxon>
        <taxon>Pegethrix</taxon>
    </lineage>
</organism>
<comment type="similarity">
    <text evidence="2 5">Belongs to the DegT/DnrJ/EryC1 family.</text>
</comment>
<dbReference type="Gene3D" id="3.40.640.10">
    <property type="entry name" value="Type I PLP-dependent aspartate aminotransferase-like (Major domain)"/>
    <property type="match status" value="1"/>
</dbReference>
<dbReference type="PIRSF" id="PIRSF000390">
    <property type="entry name" value="PLP_StrS"/>
    <property type="match status" value="1"/>
</dbReference>
<dbReference type="PANTHER" id="PTHR30244">
    <property type="entry name" value="TRANSAMINASE"/>
    <property type="match status" value="1"/>
</dbReference>
<evidence type="ECO:0000256" key="5">
    <source>
        <dbReference type="RuleBase" id="RU004508"/>
    </source>
</evidence>
<dbReference type="GO" id="GO:0008483">
    <property type="term" value="F:transaminase activity"/>
    <property type="evidence" value="ECO:0007669"/>
    <property type="project" value="UniProtKB-KW"/>
</dbReference>
<dbReference type="InterPro" id="IPR015424">
    <property type="entry name" value="PyrdxlP-dep_Trfase"/>
</dbReference>
<keyword evidence="6" id="KW-0032">Aminotransferase</keyword>
<reference evidence="6" key="2">
    <citation type="journal article" date="2022" name="Microbiol. Resour. Announc.">
        <title>Metagenome Sequencing to Explore Phylogenomics of Terrestrial Cyanobacteria.</title>
        <authorList>
            <person name="Ward R.D."/>
            <person name="Stajich J.E."/>
            <person name="Johansen J.R."/>
            <person name="Huntemann M."/>
            <person name="Clum A."/>
            <person name="Foster B."/>
            <person name="Foster B."/>
            <person name="Roux S."/>
            <person name="Palaniappan K."/>
            <person name="Varghese N."/>
            <person name="Mukherjee S."/>
            <person name="Reddy T.B.K."/>
            <person name="Daum C."/>
            <person name="Copeland A."/>
            <person name="Chen I.A."/>
            <person name="Ivanova N.N."/>
            <person name="Kyrpides N.C."/>
            <person name="Shapiro N."/>
            <person name="Eloe-Fadrosh E.A."/>
            <person name="Pietrasiak N."/>
        </authorList>
    </citation>
    <scope>NUCLEOTIDE SEQUENCE</scope>
    <source>
        <strain evidence="6">GSE-TBD4-15B</strain>
    </source>
</reference>
<evidence type="ECO:0000313" key="7">
    <source>
        <dbReference type="Proteomes" id="UP000707356"/>
    </source>
</evidence>
<proteinExistence type="inferred from homology"/>
<protein>
    <submittedName>
        <fullName evidence="6">DegT/DnrJ/EryC1/StrS family aminotransferase</fullName>
    </submittedName>
</protein>
<sequence length="417" mass="47006">MKDQIDELAVFGGTPAFQEKLYVGRPNIGNREQILQRIADMLDRRWLSNNGLYVQDLEKRIAKLLDVKHCIAICNATVALEITSRALDLTGEVIVPSFTFIATAHALQWQEITPVFCDIDPVTHCLNPWRIESMITPRTTGIVGVHLWGHPCNTEALTEVASKHNLKLMFDASHAFGCSHNGTMIGNFGDAEVFSFHATKFINAFEGGAVVTNNDDLATKIRLMKNFGFAGYDNVTYIGVNGKMNEACAAMALTSLESLDEFTQINYRNYKCYQSELAGIPGLKLYAHDEAEKRNYQYIVVEMEESVTQVSRDQIVKILHAENVMARRYFYPGCHRMEPYRSYFPHAGLLLPETERLTERVLVLPTGTAIDESDIRLICKILRFVLAHGISIRKQLQSALKPAHFAENQGEFQCTKH</sequence>
<dbReference type="PANTHER" id="PTHR30244:SF9">
    <property type="entry name" value="PROTEIN RV3402C"/>
    <property type="match status" value="1"/>
</dbReference>
<keyword evidence="6" id="KW-0808">Transferase</keyword>
<dbReference type="SUPFAM" id="SSF53383">
    <property type="entry name" value="PLP-dependent transferases"/>
    <property type="match status" value="1"/>
</dbReference>
<evidence type="ECO:0000313" key="6">
    <source>
        <dbReference type="EMBL" id="MBW4463962.1"/>
    </source>
</evidence>
<dbReference type="Proteomes" id="UP000707356">
    <property type="component" value="Unassembled WGS sequence"/>
</dbReference>
<name>A0A951P718_9CYAN</name>
<evidence type="ECO:0000256" key="2">
    <source>
        <dbReference type="ARBA" id="ARBA00037999"/>
    </source>
</evidence>